<evidence type="ECO:0000256" key="2">
    <source>
        <dbReference type="ARBA" id="ARBA00023136"/>
    </source>
</evidence>
<proteinExistence type="predicted"/>
<dbReference type="SUPFAM" id="SSF56935">
    <property type="entry name" value="Porins"/>
    <property type="match status" value="1"/>
</dbReference>
<dbReference type="Gene3D" id="2.40.170.20">
    <property type="entry name" value="TonB-dependent receptor, beta-barrel domain"/>
    <property type="match status" value="1"/>
</dbReference>
<gene>
    <name evidence="4" type="ORF">ESB13_04935</name>
</gene>
<comment type="caution">
    <text evidence="4">The sequence shown here is derived from an EMBL/GenBank/DDBJ whole genome shotgun (WGS) entry which is preliminary data.</text>
</comment>
<accession>A0A4Q1DCA1</accession>
<comment type="subcellular location">
    <subcellularLocation>
        <location evidence="1">Cell outer membrane</location>
    </subcellularLocation>
</comment>
<dbReference type="GO" id="GO:0009279">
    <property type="term" value="C:cell outer membrane"/>
    <property type="evidence" value="ECO:0007669"/>
    <property type="project" value="UniProtKB-SubCell"/>
</dbReference>
<evidence type="ECO:0000256" key="3">
    <source>
        <dbReference type="ARBA" id="ARBA00023237"/>
    </source>
</evidence>
<keyword evidence="5" id="KW-1185">Reference proteome</keyword>
<protein>
    <recommendedName>
        <fullName evidence="6">SusC/RagA family TonB-linked outer membrane protein</fullName>
    </recommendedName>
</protein>
<name>A0A4Q1DCA1_9BACT</name>
<evidence type="ECO:0000313" key="4">
    <source>
        <dbReference type="EMBL" id="RXK86159.1"/>
    </source>
</evidence>
<dbReference type="AlphaFoldDB" id="A0A4Q1DCA1"/>
<keyword evidence="3" id="KW-0998">Cell outer membrane</keyword>
<dbReference type="Proteomes" id="UP000290545">
    <property type="component" value="Unassembled WGS sequence"/>
</dbReference>
<evidence type="ECO:0000313" key="5">
    <source>
        <dbReference type="Proteomes" id="UP000290545"/>
    </source>
</evidence>
<dbReference type="EMBL" id="SDHZ01000001">
    <property type="protein sequence ID" value="RXK86159.1"/>
    <property type="molecule type" value="Genomic_DNA"/>
</dbReference>
<keyword evidence="2" id="KW-0472">Membrane</keyword>
<evidence type="ECO:0008006" key="6">
    <source>
        <dbReference type="Google" id="ProtNLM"/>
    </source>
</evidence>
<dbReference type="OrthoDB" id="9768177at2"/>
<evidence type="ECO:0000256" key="1">
    <source>
        <dbReference type="ARBA" id="ARBA00004442"/>
    </source>
</evidence>
<reference evidence="4 5" key="1">
    <citation type="submission" date="2019-01" db="EMBL/GenBank/DDBJ databases">
        <title>Filimonas sp. strain TTM-71.</title>
        <authorList>
            <person name="Chen W.-M."/>
        </authorList>
    </citation>
    <scope>NUCLEOTIDE SEQUENCE [LARGE SCALE GENOMIC DNA]</scope>
    <source>
        <strain evidence="4 5">TTM-71</strain>
    </source>
</reference>
<organism evidence="4 5">
    <name type="scientific">Filimonas effusa</name>
    <dbReference type="NCBI Taxonomy" id="2508721"/>
    <lineage>
        <taxon>Bacteria</taxon>
        <taxon>Pseudomonadati</taxon>
        <taxon>Bacteroidota</taxon>
        <taxon>Chitinophagia</taxon>
        <taxon>Chitinophagales</taxon>
        <taxon>Chitinophagaceae</taxon>
        <taxon>Filimonas</taxon>
    </lineage>
</organism>
<sequence length="667" mass="74229">MPWLYRIESVRQNLESRSGINLNYVPLDEVNYGYSNDESLQARLTAGIAVNLYKGLRFEGTYGLVKGTSEGRSFNDDRAYTVRNMTVSFATGSVLDNTIKYNFPAKGGKYVRSDARQQNWTVRNQLFFNRDWDNLNHQVTALAGMEQQESFSRGNSGTFWGYDDGLIAPQALDYVTLSAGIANPILLYNSNRSYWNFSNDFSFTESKSRLRSVYGNIAYTFLQKYTVNGSWRKDESSLFGIDKSAQNRPVWSVGAKYKISSEPFMQHLNWLNLLALRLTYGLTGNAPAPGIASSDDIISGGSTSSVYPGGRIYAIVSPANRRLSWESTATTNFGIDFGVLNKRLIGSIDLYMRKTKDMLGQLPVNAFGGYNAVIGNLGDLENKGLELALRSENIKGKHFSWSSILNMAYNKNKITRLSNNVNITTGNNIISNNAYGGFFQGYEAYAIFAYNYAGLDATGDPQIRLKDGSVTKALSIAKPEDMLFMGTYQPKWSGGLSNTFRYNGFSLTANIIANLGHVMRKDVNTMYSLNRLSPGGGSLSTGNAHADFDKRWKKAGDENVTDIPRWIGNASTSATTRATNYYTYANTNVLNASFMKLRDITFAYALPRNITDKIRAQNISLSIQLSNIMLWKANKHNIDPEYFNALTGTRTQRSGFNTVTLGANVSF</sequence>
<dbReference type="RefSeq" id="WP_129001909.1">
    <property type="nucleotide sequence ID" value="NZ_SDHZ01000001.1"/>
</dbReference>
<dbReference type="InterPro" id="IPR036942">
    <property type="entry name" value="Beta-barrel_TonB_sf"/>
</dbReference>